<accession>A0A4U8T5D3</accession>
<dbReference type="EMBL" id="JRMP02000005">
    <property type="protein sequence ID" value="TLD94766.1"/>
    <property type="molecule type" value="Genomic_DNA"/>
</dbReference>
<sequence>MITLREYKAENKATWNAFNKVAKNGIFMFDRDFMDYHSHKFVDNSLMFYENEKLIALLPLNLKIVSKSNNIESNVSKNETKILDSNFKDSKLSQTLQNLNSTQKILYSHEGLTFGGFITDKNMKQHKMLECFALLKEYMKEQNIDKLIYKALPYIYHSIPADEDIYALFRNNARIYRIDCTSTILLSQTLPLSKGRKAQISRAKQSGIKVTKSNDLESFCKLLCEVLKHYHNATPTHSLAELQLLCGRFENEIALYSATLQGQMIAAALIFNYSNLAHTQYLCANAMGRELGGLDLLLKSLIDSYLGSKMYFDFGISNENNGLFLNEGLIAQKESFGARSVAHYFYEMLLDSTNENHSVTYSNNLSNTYGGGGKLPFYFLQRFYISAFFMESKCFMEIKQTRFYKATFMESKQTRFYKNTFLFESKKPRFYKFSKITKSSKFYNLQIFKSSTITESRFCKMGGVA</sequence>
<keyword evidence="3" id="KW-1185">Reference proteome</keyword>
<dbReference type="AlphaFoldDB" id="A0A4U8T5D3"/>
<dbReference type="OrthoDB" id="9808687at2"/>
<proteinExistence type="predicted"/>
<dbReference type="InterPro" id="IPR016181">
    <property type="entry name" value="Acyl_CoA_acyltransferase"/>
</dbReference>
<dbReference type="GO" id="GO:0016740">
    <property type="term" value="F:transferase activity"/>
    <property type="evidence" value="ECO:0007669"/>
    <property type="project" value="UniProtKB-KW"/>
</dbReference>
<evidence type="ECO:0000313" key="2">
    <source>
        <dbReference type="EMBL" id="TLD94766.1"/>
    </source>
</evidence>
<dbReference type="SUPFAM" id="SSF55729">
    <property type="entry name" value="Acyl-CoA N-acyltransferases (Nat)"/>
    <property type="match status" value="1"/>
</dbReference>
<comment type="caution">
    <text evidence="2">The sequence shown here is derived from an EMBL/GenBank/DDBJ whole genome shotgun (WGS) entry which is preliminary data.</text>
</comment>
<reference evidence="2 3" key="2">
    <citation type="journal article" date="2016" name="Infect. Immun.">
        <title>Helicobacter saguini, a Novel Helicobacter Isolated from Cotton-Top Tamarins with Ulcerative Colitis, Has Proinflammatory Properties and Induces Typhlocolitis and Dysplasia in Gnotobiotic IL-10-/- Mice.</title>
        <authorList>
            <person name="Shen Z."/>
            <person name="Mannion A."/>
            <person name="Whary M.T."/>
            <person name="Muthupalani S."/>
            <person name="Sheh A."/>
            <person name="Feng Y."/>
            <person name="Gong G."/>
            <person name="Vandamme P."/>
            <person name="Holcombe H.R."/>
            <person name="Paster B.J."/>
            <person name="Fox J.G."/>
        </authorList>
    </citation>
    <scope>NUCLEOTIDE SEQUENCE [LARGE SCALE GENOMIC DNA]</scope>
    <source>
        <strain evidence="2 3">MIT 97-6194</strain>
    </source>
</reference>
<dbReference type="Proteomes" id="UP000029714">
    <property type="component" value="Unassembled WGS sequence"/>
</dbReference>
<gene>
    <name evidence="1" type="ORF">DCO61_11430</name>
    <name evidence="2" type="ORF">LS64_004465</name>
</gene>
<evidence type="ECO:0000313" key="4">
    <source>
        <dbReference type="Proteomes" id="UP000477070"/>
    </source>
</evidence>
<reference evidence="1 4" key="4">
    <citation type="submission" date="2019-12" db="EMBL/GenBank/DDBJ databases">
        <title>Multi-Generational Helicobacter saguini Isolates.</title>
        <authorList>
            <person name="Mannion A."/>
            <person name="Shen Z."/>
            <person name="Fox J.G."/>
        </authorList>
    </citation>
    <scope>NUCLEOTIDE SEQUENCE [LARGE SCALE GENOMIC DNA]</scope>
    <source>
        <strain evidence="1">16-048</strain>
        <strain evidence="4">16-048 (F4)</strain>
    </source>
</reference>
<evidence type="ECO:0000313" key="3">
    <source>
        <dbReference type="Proteomes" id="UP000029714"/>
    </source>
</evidence>
<evidence type="ECO:0000313" key="1">
    <source>
        <dbReference type="EMBL" id="MWV70582.1"/>
    </source>
</evidence>
<dbReference type="Proteomes" id="UP000477070">
    <property type="component" value="Unassembled WGS sequence"/>
</dbReference>
<dbReference type="RefSeq" id="WP_118988435.1">
    <property type="nucleotide sequence ID" value="NZ_JRMP02000005.1"/>
</dbReference>
<dbReference type="EMBL" id="QBIU01000002">
    <property type="protein sequence ID" value="MWV70582.1"/>
    <property type="molecule type" value="Genomic_DNA"/>
</dbReference>
<keyword evidence="2" id="KW-0808">Transferase</keyword>
<protein>
    <submittedName>
        <fullName evidence="2">GNAT family N-acetyltransferase</fullName>
    </submittedName>
</protein>
<dbReference type="Gene3D" id="3.40.630.30">
    <property type="match status" value="1"/>
</dbReference>
<reference evidence="2 3" key="1">
    <citation type="journal article" date="2014" name="Genome Announc.">
        <title>Draft genome sequences of eight enterohepatic helicobacter species isolated from both laboratory and wild rodents.</title>
        <authorList>
            <person name="Sheh A."/>
            <person name="Shen Z."/>
            <person name="Fox J.G."/>
        </authorList>
    </citation>
    <scope>NUCLEOTIDE SEQUENCE [LARGE SCALE GENOMIC DNA]</scope>
    <source>
        <strain evidence="2 3">MIT 97-6194</strain>
    </source>
</reference>
<organism evidence="2 3">
    <name type="scientific">Helicobacter saguini</name>
    <dbReference type="NCBI Taxonomy" id="1548018"/>
    <lineage>
        <taxon>Bacteria</taxon>
        <taxon>Pseudomonadati</taxon>
        <taxon>Campylobacterota</taxon>
        <taxon>Epsilonproteobacteria</taxon>
        <taxon>Campylobacterales</taxon>
        <taxon>Helicobacteraceae</taxon>
        <taxon>Helicobacter</taxon>
    </lineage>
</organism>
<reference evidence="2" key="3">
    <citation type="submission" date="2018-04" db="EMBL/GenBank/DDBJ databases">
        <authorList>
            <person name="Sheh A."/>
            <person name="Shen Z."/>
            <person name="Mannion A.J."/>
            <person name="Fox J.G."/>
        </authorList>
    </citation>
    <scope>NUCLEOTIDE SEQUENCE</scope>
    <source>
        <strain evidence="2">MIT 97-6194</strain>
    </source>
</reference>
<name>A0A4U8T5D3_9HELI</name>